<dbReference type="RefSeq" id="WP_380850417.1">
    <property type="nucleotide sequence ID" value="NZ_JBHSKM010000005.1"/>
</dbReference>
<protein>
    <recommendedName>
        <fullName evidence="1">Siphovirus-type tail component C-terminal domain-containing protein</fullName>
    </recommendedName>
</protein>
<accession>A0ABW0CGI0</accession>
<sequence>MAAGDMITLAGHVQFGDDLLLGPRTAYRWRSLTGWEDSPGFASGTVPRADAHGAYPGRLLAEARTITLDDIVIRTEPGRMSAAVRALSSATALRDDEQALVIRLDDSPPLLAWARCVRRAVPVATGGYAIGVATGAALQFEASDPRRYSLIEQEAVTALPAPEPGLDWLVTPGPERLLYPLAFGAPGSTGTLRAVNEGDAPAHPTVRFRGPVSLPSITNLRTGEVVEYDIDLAGDDELLVDTRDGTVTLNGTASRLYTATARSAPEALFVLPPGSTSLAFRAAPGSTDPRASASIRWRSAYW</sequence>
<dbReference type="Proteomes" id="UP001596263">
    <property type="component" value="Unassembled WGS sequence"/>
</dbReference>
<dbReference type="Gene3D" id="2.60.120.860">
    <property type="match status" value="1"/>
</dbReference>
<dbReference type="EMBL" id="JBHSKM010000005">
    <property type="protein sequence ID" value="MFC5214316.1"/>
    <property type="molecule type" value="Genomic_DNA"/>
</dbReference>
<gene>
    <name evidence="2" type="ORF">ACFPQ9_10810</name>
</gene>
<evidence type="ECO:0000313" key="2">
    <source>
        <dbReference type="EMBL" id="MFC5214316.1"/>
    </source>
</evidence>
<comment type="caution">
    <text evidence="2">The sequence shown here is derived from an EMBL/GenBank/DDBJ whole genome shotgun (WGS) entry which is preliminary data.</text>
</comment>
<evidence type="ECO:0000259" key="1">
    <source>
        <dbReference type="Pfam" id="PF22768"/>
    </source>
</evidence>
<evidence type="ECO:0000313" key="3">
    <source>
        <dbReference type="Proteomes" id="UP001596263"/>
    </source>
</evidence>
<proteinExistence type="predicted"/>
<feature type="domain" description="Siphovirus-type tail component C-terminal" evidence="1">
    <location>
        <begin position="197"/>
        <end position="298"/>
    </location>
</feature>
<organism evidence="2 3">
    <name type="scientific">Streptomyces coerulescens</name>
    <dbReference type="NCBI Taxonomy" id="29304"/>
    <lineage>
        <taxon>Bacteria</taxon>
        <taxon>Bacillati</taxon>
        <taxon>Actinomycetota</taxon>
        <taxon>Actinomycetes</taxon>
        <taxon>Kitasatosporales</taxon>
        <taxon>Streptomycetaceae</taxon>
        <taxon>Streptomyces</taxon>
    </lineage>
</organism>
<keyword evidence="3" id="KW-1185">Reference proteome</keyword>
<name>A0ABW0CGI0_STRCD</name>
<dbReference type="Pfam" id="PF22768">
    <property type="entry name" value="SPP1_Dit"/>
    <property type="match status" value="1"/>
</dbReference>
<dbReference type="InterPro" id="IPR054738">
    <property type="entry name" value="Siphovirus-type_tail_C"/>
</dbReference>
<reference evidence="3" key="1">
    <citation type="journal article" date="2019" name="Int. J. Syst. Evol. Microbiol.">
        <title>The Global Catalogue of Microorganisms (GCM) 10K type strain sequencing project: providing services to taxonomists for standard genome sequencing and annotation.</title>
        <authorList>
            <consortium name="The Broad Institute Genomics Platform"/>
            <consortium name="The Broad Institute Genome Sequencing Center for Infectious Disease"/>
            <person name="Wu L."/>
            <person name="Ma J."/>
        </authorList>
    </citation>
    <scope>NUCLEOTIDE SEQUENCE [LARGE SCALE GENOMIC DNA]</scope>
    <source>
        <strain evidence="3">KCTC 42586</strain>
    </source>
</reference>